<feature type="compositionally biased region" description="Polar residues" evidence="4">
    <location>
        <begin position="783"/>
        <end position="795"/>
    </location>
</feature>
<feature type="region of interest" description="Disordered" evidence="4">
    <location>
        <begin position="1"/>
        <end position="66"/>
    </location>
</feature>
<evidence type="ECO:0000256" key="5">
    <source>
        <dbReference type="SAM" id="Phobius"/>
    </source>
</evidence>
<evidence type="ECO:0000256" key="4">
    <source>
        <dbReference type="SAM" id="MobiDB-lite"/>
    </source>
</evidence>
<feature type="region of interest" description="Disordered" evidence="4">
    <location>
        <begin position="783"/>
        <end position="852"/>
    </location>
</feature>
<feature type="compositionally biased region" description="Basic residues" evidence="4">
    <location>
        <begin position="1017"/>
        <end position="1030"/>
    </location>
</feature>
<dbReference type="Proteomes" id="UP001234581">
    <property type="component" value="Unassembled WGS sequence"/>
</dbReference>
<feature type="region of interest" description="Disordered" evidence="4">
    <location>
        <begin position="1120"/>
        <end position="1163"/>
    </location>
</feature>
<keyword evidence="5" id="KW-0812">Transmembrane</keyword>
<dbReference type="GeneID" id="83219238"/>
<reference evidence="7 8" key="1">
    <citation type="submission" date="2023-03" db="EMBL/GenBank/DDBJ databases">
        <title>Genome sequence of Lichtheimia ornata CBS 291.66.</title>
        <authorList>
            <person name="Mohabir J.T."/>
            <person name="Shea T.P."/>
            <person name="Kurbessoian T."/>
            <person name="Berby B."/>
            <person name="Fontaine J."/>
            <person name="Livny J."/>
            <person name="Gnirke A."/>
            <person name="Stajich J.E."/>
            <person name="Cuomo C.A."/>
        </authorList>
    </citation>
    <scope>NUCLEOTIDE SEQUENCE [LARGE SCALE GENOMIC DNA]</scope>
    <source>
        <strain evidence="7">CBS 291.66</strain>
    </source>
</reference>
<feature type="compositionally biased region" description="Basic and acidic residues" evidence="4">
    <location>
        <begin position="12"/>
        <end position="22"/>
    </location>
</feature>
<evidence type="ECO:0000256" key="3">
    <source>
        <dbReference type="PROSITE-ProRule" id="PRU00169"/>
    </source>
</evidence>
<feature type="transmembrane region" description="Helical" evidence="5">
    <location>
        <begin position="133"/>
        <end position="152"/>
    </location>
</feature>
<name>A0AAD7USW0_9FUNG</name>
<dbReference type="InterPro" id="IPR011006">
    <property type="entry name" value="CheY-like_superfamily"/>
</dbReference>
<sequence length="1353" mass="145607">MPSTAASPVSHATKDNSFDPDGKSNNPSSSSSIAMHKETRPSLQRSDDDDNDSIPPHPDTRPHLSYLRSEWTSQDLRAPGSNDEEQILPQRIVLPAYTASSAIEKEVYRLQLGASGLCLTAMMITSLNGEGHVIPYAPPLLALYWLVLTAIIYTRHDSNMDNLLLPLTQHGALLSVAIIIPTITSTTTTTTIACISSLLMASISLCLFFVIRRIQHANSIQQQHHIHQHATAQKVVDEAVRNLANRRFSFLSIVSQEVQDAALMVITTLEQFSPSTILTNTHELLSACSIAVPIASISAINTTIKQVCYISSHLQLLARLLQEGKHESTTSPSSSSSDIETIRSNVSVEFDIGDLVQNVGDAMAGMAAKLDVNLILYHFDNGMHYTNVMGDEGAIRHGLLDLLRNILEGCTPGACIELGLNLESSDTTGKLTITFEITHTASPAIPDNLSSALLPNANLTVKLLEYLGGQLEVTCVGKNRTRYNITVEMEPGHNGNHRKLLLLEEPTLSLYKQYPSVKFSNEPTLEELNRFIDSLKGLKMVLHARKRSIFARHLTSCLASWNVDISHVPVVSIATSTASDGTTPTSEDAGTATTGGDTPGTPETPATTSTCQSPQPSSQQQQQQQQQQQPQVPSPAIAEEQLHSIPPTFVLIDDDVETLERKLREFRNQPPASAHALQHHQQLRRHKSSRSTSGGGPAPNFFHQGTVAIIHFTSLTNYKRVRDAIRYFSSSPTMPPFSMPRLVVVPKPAGPRRFLTALHTAWNNSVVEPQFMPIATSPLSPTPHSIASVLQQPRSGTGAESPAVPGTPAAMETPHSDRSSHRSSPGEASRRQRPGSGVYSPPAILEGSSSDTGNYFPMMGATAATASSSSATGQSSPGQGSGTTSLHHRAVAAAAAAGRRRSHTDHALQPPSQQDLKQPLDATSPSPPPPATTSSQPPLTPAETPHQPSTSTEAQAHDTTATHDHPESNVDKASPLQGQQSSPQQQSPGATTAQPQPPLPGATASTPGEKPVVAPKGPRRGLKLNKRRKADKGSAFANVVSPPINVLLVEDNMINIAILSTWMKKHKIGCTVANNGQEAVERWQQGGFHLVLMDLQLPVMSGIEATKKIRAVERQQKIGVLPMNTSSSTTTDNGGDKATGTLPSLTTSSSPTSSSDSPDELAPSTFRSPVIIVALTASELESDRHAALAAGCNDFLTKPISLEWLEKKIIEWGCMQALIDFEGWRRWKRSTIDKPAQSKENKASSSSKTTTPTTQEPPTAATAPSKDEEDEDEEKNKSDDKRKGIMLAGAAGLGKRRFSTFDDKTRRFGAGGRGQGFGPGSIARSGSDSDLLGGRPQSDNDRRQQQQRSSNKH</sequence>
<feature type="compositionally biased region" description="Basic and acidic residues" evidence="4">
    <location>
        <begin position="1274"/>
        <end position="1283"/>
    </location>
</feature>
<feature type="compositionally biased region" description="Low complexity" evidence="4">
    <location>
        <begin position="867"/>
        <end position="897"/>
    </location>
</feature>
<feature type="modified residue" description="4-aspartylphosphate" evidence="3">
    <location>
        <position position="1094"/>
    </location>
</feature>
<keyword evidence="8" id="KW-1185">Reference proteome</keyword>
<keyword evidence="2" id="KW-0902">Two-component regulatory system</keyword>
<feature type="compositionally biased region" description="Low complexity" evidence="4">
    <location>
        <begin position="1243"/>
        <end position="1264"/>
    </location>
</feature>
<feature type="region of interest" description="Disordered" evidence="4">
    <location>
        <begin position="1232"/>
        <end position="1353"/>
    </location>
</feature>
<keyword evidence="5" id="KW-1133">Transmembrane helix</keyword>
<proteinExistence type="predicted"/>
<dbReference type="PROSITE" id="PS50110">
    <property type="entry name" value="RESPONSE_REGULATORY"/>
    <property type="match status" value="1"/>
</dbReference>
<gene>
    <name evidence="7" type="ORF">O0I10_011840</name>
</gene>
<evidence type="ECO:0000313" key="8">
    <source>
        <dbReference type="Proteomes" id="UP001234581"/>
    </source>
</evidence>
<feature type="compositionally biased region" description="Basic and acidic residues" evidence="4">
    <location>
        <begin position="1232"/>
        <end position="1242"/>
    </location>
</feature>
<dbReference type="SUPFAM" id="SSF52172">
    <property type="entry name" value="CheY-like"/>
    <property type="match status" value="1"/>
</dbReference>
<feature type="compositionally biased region" description="Low complexity" evidence="4">
    <location>
        <begin position="585"/>
        <end position="635"/>
    </location>
</feature>
<dbReference type="EMBL" id="JARTCD010000102">
    <property type="protein sequence ID" value="KAJ8652516.1"/>
    <property type="molecule type" value="Genomic_DNA"/>
</dbReference>
<dbReference type="PANTHER" id="PTHR45339:SF1">
    <property type="entry name" value="HYBRID SIGNAL TRANSDUCTION HISTIDINE KINASE J"/>
    <property type="match status" value="1"/>
</dbReference>
<feature type="compositionally biased region" description="Low complexity" evidence="4">
    <location>
        <begin position="1141"/>
        <end position="1156"/>
    </location>
</feature>
<feature type="transmembrane region" description="Helical" evidence="5">
    <location>
        <begin position="164"/>
        <end position="184"/>
    </location>
</feature>
<dbReference type="PANTHER" id="PTHR45339">
    <property type="entry name" value="HYBRID SIGNAL TRANSDUCTION HISTIDINE KINASE J"/>
    <property type="match status" value="1"/>
</dbReference>
<feature type="region of interest" description="Disordered" evidence="4">
    <location>
        <begin position="668"/>
        <end position="699"/>
    </location>
</feature>
<feature type="compositionally biased region" description="Low complexity" evidence="4">
    <location>
        <begin position="977"/>
        <end position="989"/>
    </location>
</feature>
<feature type="compositionally biased region" description="Basic residues" evidence="4">
    <location>
        <begin position="677"/>
        <end position="689"/>
    </location>
</feature>
<evidence type="ECO:0000256" key="2">
    <source>
        <dbReference type="ARBA" id="ARBA00023012"/>
    </source>
</evidence>
<organism evidence="7 8">
    <name type="scientific">Lichtheimia ornata</name>
    <dbReference type="NCBI Taxonomy" id="688661"/>
    <lineage>
        <taxon>Eukaryota</taxon>
        <taxon>Fungi</taxon>
        <taxon>Fungi incertae sedis</taxon>
        <taxon>Mucoromycota</taxon>
        <taxon>Mucoromycotina</taxon>
        <taxon>Mucoromycetes</taxon>
        <taxon>Mucorales</taxon>
        <taxon>Lichtheimiaceae</taxon>
        <taxon>Lichtheimia</taxon>
    </lineage>
</organism>
<dbReference type="Pfam" id="PF00072">
    <property type="entry name" value="Response_reg"/>
    <property type="match status" value="1"/>
</dbReference>
<dbReference type="FunFam" id="3.40.50.2300:FF:000146">
    <property type="entry name" value="Putative two-component response regulator SSK1p"/>
    <property type="match status" value="1"/>
</dbReference>
<feature type="transmembrane region" description="Helical" evidence="5">
    <location>
        <begin position="190"/>
        <end position="211"/>
    </location>
</feature>
<feature type="compositionally biased region" description="Gly residues" evidence="4">
    <location>
        <begin position="1309"/>
        <end position="1319"/>
    </location>
</feature>
<dbReference type="CDD" id="cd17546">
    <property type="entry name" value="REC_hyHK_CKI1_RcsC-like"/>
    <property type="match status" value="1"/>
</dbReference>
<dbReference type="Gene3D" id="3.40.50.2300">
    <property type="match status" value="1"/>
</dbReference>
<keyword evidence="1 3" id="KW-0597">Phosphoprotein</keyword>
<dbReference type="InterPro" id="IPR001789">
    <property type="entry name" value="Sig_transdc_resp-reg_receiver"/>
</dbReference>
<dbReference type="SMART" id="SM00448">
    <property type="entry name" value="REC"/>
    <property type="match status" value="1"/>
</dbReference>
<evidence type="ECO:0000313" key="7">
    <source>
        <dbReference type="EMBL" id="KAJ8652516.1"/>
    </source>
</evidence>
<feature type="region of interest" description="Disordered" evidence="4">
    <location>
        <begin position="576"/>
        <end position="635"/>
    </location>
</feature>
<feature type="domain" description="Response regulatory" evidence="6">
    <location>
        <begin position="1045"/>
        <end position="1213"/>
    </location>
</feature>
<feature type="region of interest" description="Disordered" evidence="4">
    <location>
        <begin position="867"/>
        <end position="1033"/>
    </location>
</feature>
<keyword evidence="5" id="KW-0472">Membrane</keyword>
<comment type="caution">
    <text evidence="7">The sequence shown here is derived from an EMBL/GenBank/DDBJ whole genome shotgun (WGS) entry which is preliminary data.</text>
</comment>
<protein>
    <recommendedName>
        <fullName evidence="6">Response regulatory domain-containing protein</fullName>
    </recommendedName>
</protein>
<dbReference type="GO" id="GO:0000156">
    <property type="term" value="F:phosphorelay response regulator activity"/>
    <property type="evidence" value="ECO:0007669"/>
    <property type="project" value="UniProtKB-ARBA"/>
</dbReference>
<accession>A0AAD7USW0</accession>
<dbReference type="RefSeq" id="XP_058337430.1">
    <property type="nucleotide sequence ID" value="XM_058491802.1"/>
</dbReference>
<feature type="compositionally biased region" description="Basic and acidic residues" evidence="4">
    <location>
        <begin position="960"/>
        <end position="970"/>
    </location>
</feature>
<evidence type="ECO:0000256" key="1">
    <source>
        <dbReference type="ARBA" id="ARBA00022553"/>
    </source>
</evidence>
<evidence type="ECO:0000259" key="6">
    <source>
        <dbReference type="PROSITE" id="PS50110"/>
    </source>
</evidence>
<feature type="compositionally biased region" description="Polar residues" evidence="4">
    <location>
        <begin position="946"/>
        <end position="959"/>
    </location>
</feature>